<evidence type="ECO:0000256" key="13">
    <source>
        <dbReference type="ARBA" id="ARBA00023012"/>
    </source>
</evidence>
<dbReference type="PANTHER" id="PTHR45453">
    <property type="entry name" value="PHOSPHATE REGULON SENSOR PROTEIN PHOR"/>
    <property type="match status" value="1"/>
</dbReference>
<dbReference type="Gene3D" id="3.30.450.20">
    <property type="entry name" value="PAS domain"/>
    <property type="match status" value="1"/>
</dbReference>
<evidence type="ECO:0000256" key="6">
    <source>
        <dbReference type="ARBA" id="ARBA00022553"/>
    </source>
</evidence>
<dbReference type="SUPFAM" id="SSF55874">
    <property type="entry name" value="ATPase domain of HSP90 chaperone/DNA topoisomerase II/histidine kinase"/>
    <property type="match status" value="1"/>
</dbReference>
<feature type="transmembrane region" description="Helical" evidence="15">
    <location>
        <begin position="16"/>
        <end position="44"/>
    </location>
</feature>
<dbReference type="FunFam" id="1.10.287.130:FF:000008">
    <property type="entry name" value="Two-component sensor histidine kinase"/>
    <property type="match status" value="1"/>
</dbReference>
<dbReference type="InterPro" id="IPR036890">
    <property type="entry name" value="HATPase_C_sf"/>
</dbReference>
<dbReference type="GO" id="GO:0000155">
    <property type="term" value="F:phosphorelay sensor kinase activity"/>
    <property type="evidence" value="ECO:0007669"/>
    <property type="project" value="InterPro"/>
</dbReference>
<dbReference type="PRINTS" id="PR00344">
    <property type="entry name" value="BCTRLSENSOR"/>
</dbReference>
<dbReference type="Gene3D" id="1.10.287.130">
    <property type="match status" value="1"/>
</dbReference>
<keyword evidence="14 15" id="KW-0472">Membrane</keyword>
<keyword evidence="9" id="KW-0547">Nucleotide-binding</keyword>
<sequence>MRPTGSWLAELRRLTLFVFISTAVGWLLGFPAQLLALVLLLLLLRWLYQLLRLRRWLADPLQEPPEAPGIWGAIYDRLYQLQREARQGRAQLQSRLDYLQDSLSSMHDGAVMVSMAGSIEWSNAAAERLLGLRFPADRGQALLNLVRLPDFHRYFLAGDFQDPLQLRLKSEPEQFLQFAVTPFGSGDRLVFVRDVTKEARLEQMRRDFVGNVSHELRTPLTVIKGYLDTILANSGQLEPRFLRPLQQMEQQAQRMETLLKDLLWLSRIETVRSKARAEQVDVASLLQELESELQSSHPQRRLELQLECNERINGDYRELHSAASNLVLNACKYSKDDSIVTVRWRRQGQELLLSVEDRGIGIDPVHLPRLTERFYRVDDSRSSRTGGTGLGLAIVKHVAAGHNAQLRIDSKPGVGSTFTLAFPAPA</sequence>
<keyword evidence="12 15" id="KW-1133">Transmembrane helix</keyword>
<organism evidence="17 18">
    <name type="scientific">Kineobactrum salinum</name>
    <dbReference type="NCBI Taxonomy" id="2708301"/>
    <lineage>
        <taxon>Bacteria</taxon>
        <taxon>Pseudomonadati</taxon>
        <taxon>Pseudomonadota</taxon>
        <taxon>Gammaproteobacteria</taxon>
        <taxon>Cellvibrionales</taxon>
        <taxon>Halieaceae</taxon>
        <taxon>Kineobactrum</taxon>
    </lineage>
</organism>
<gene>
    <name evidence="17" type="primary">phoR</name>
    <name evidence="17" type="ORF">G3T16_02235</name>
</gene>
<dbReference type="RefSeq" id="WP_163493646.1">
    <property type="nucleotide sequence ID" value="NZ_CP048711.1"/>
</dbReference>
<keyword evidence="7" id="KW-0808">Transferase</keyword>
<dbReference type="EC" id="2.7.13.3" evidence="3"/>
<dbReference type="NCBIfam" id="TIGR02966">
    <property type="entry name" value="phoR_proteo"/>
    <property type="match status" value="1"/>
</dbReference>
<dbReference type="InterPro" id="IPR005467">
    <property type="entry name" value="His_kinase_dom"/>
</dbReference>
<evidence type="ECO:0000256" key="3">
    <source>
        <dbReference type="ARBA" id="ARBA00012438"/>
    </source>
</evidence>
<dbReference type="InterPro" id="IPR003661">
    <property type="entry name" value="HisK_dim/P_dom"/>
</dbReference>
<dbReference type="InterPro" id="IPR021766">
    <property type="entry name" value="PhoR_N"/>
</dbReference>
<evidence type="ECO:0000256" key="9">
    <source>
        <dbReference type="ARBA" id="ARBA00022741"/>
    </source>
</evidence>
<dbReference type="PANTHER" id="PTHR45453:SF1">
    <property type="entry name" value="PHOSPHATE REGULON SENSOR PROTEIN PHOR"/>
    <property type="match status" value="1"/>
</dbReference>
<name>A0A6C0TX92_9GAMM</name>
<evidence type="ECO:0000256" key="4">
    <source>
        <dbReference type="ARBA" id="ARBA00022448"/>
    </source>
</evidence>
<dbReference type="Pfam" id="PF00512">
    <property type="entry name" value="HisKA"/>
    <property type="match status" value="1"/>
</dbReference>
<reference evidence="17 18" key="1">
    <citation type="submission" date="2020-02" db="EMBL/GenBank/DDBJ databases">
        <title>Genome sequencing for Kineobactrum sp. M2.</title>
        <authorList>
            <person name="Park S.-J."/>
        </authorList>
    </citation>
    <scope>NUCLEOTIDE SEQUENCE [LARGE SCALE GENOMIC DNA]</scope>
    <source>
        <strain evidence="17 18">M2</strain>
    </source>
</reference>
<dbReference type="KEGG" id="kim:G3T16_02235"/>
<dbReference type="EMBL" id="CP048711">
    <property type="protein sequence ID" value="QIB64396.1"/>
    <property type="molecule type" value="Genomic_DNA"/>
</dbReference>
<dbReference type="InterPro" id="IPR014310">
    <property type="entry name" value="Sig_transdc_His_kinase_PhoR"/>
</dbReference>
<dbReference type="Pfam" id="PF11808">
    <property type="entry name" value="PhoR"/>
    <property type="match status" value="1"/>
</dbReference>
<keyword evidence="18" id="KW-1185">Reference proteome</keyword>
<comment type="catalytic activity">
    <reaction evidence="1">
        <text>ATP + protein L-histidine = ADP + protein N-phospho-L-histidine.</text>
        <dbReference type="EC" id="2.7.13.3"/>
    </reaction>
</comment>
<dbReference type="InterPro" id="IPR004358">
    <property type="entry name" value="Sig_transdc_His_kin-like_C"/>
</dbReference>
<dbReference type="SUPFAM" id="SSF47384">
    <property type="entry name" value="Homodimeric domain of signal transducing histidine kinase"/>
    <property type="match status" value="1"/>
</dbReference>
<keyword evidence="13" id="KW-0902">Two-component regulatory system</keyword>
<evidence type="ECO:0000313" key="17">
    <source>
        <dbReference type="EMBL" id="QIB64396.1"/>
    </source>
</evidence>
<dbReference type="GO" id="GO:0005524">
    <property type="term" value="F:ATP binding"/>
    <property type="evidence" value="ECO:0007669"/>
    <property type="project" value="UniProtKB-KW"/>
</dbReference>
<dbReference type="Gene3D" id="3.30.565.10">
    <property type="entry name" value="Histidine kinase-like ATPase, C-terminal domain"/>
    <property type="match status" value="1"/>
</dbReference>
<evidence type="ECO:0000256" key="12">
    <source>
        <dbReference type="ARBA" id="ARBA00022989"/>
    </source>
</evidence>
<dbReference type="GO" id="GO:0016036">
    <property type="term" value="P:cellular response to phosphate starvation"/>
    <property type="evidence" value="ECO:0007669"/>
    <property type="project" value="TreeGrafter"/>
</dbReference>
<dbReference type="InterPro" id="IPR003594">
    <property type="entry name" value="HATPase_dom"/>
</dbReference>
<evidence type="ECO:0000256" key="8">
    <source>
        <dbReference type="ARBA" id="ARBA00022692"/>
    </source>
</evidence>
<evidence type="ECO:0000256" key="14">
    <source>
        <dbReference type="ARBA" id="ARBA00023136"/>
    </source>
</evidence>
<evidence type="ECO:0000256" key="2">
    <source>
        <dbReference type="ARBA" id="ARBA00004236"/>
    </source>
</evidence>
<dbReference type="AlphaFoldDB" id="A0A6C0TX92"/>
<dbReference type="InterPro" id="IPR050351">
    <property type="entry name" value="BphY/WalK/GraS-like"/>
</dbReference>
<evidence type="ECO:0000256" key="7">
    <source>
        <dbReference type="ARBA" id="ARBA00022679"/>
    </source>
</evidence>
<dbReference type="InterPro" id="IPR035965">
    <property type="entry name" value="PAS-like_dom_sf"/>
</dbReference>
<keyword evidence="11" id="KW-0067">ATP-binding</keyword>
<keyword evidence="10 17" id="KW-0418">Kinase</keyword>
<dbReference type="SUPFAM" id="SSF55785">
    <property type="entry name" value="PYP-like sensor domain (PAS domain)"/>
    <property type="match status" value="1"/>
</dbReference>
<evidence type="ECO:0000259" key="16">
    <source>
        <dbReference type="PROSITE" id="PS50109"/>
    </source>
</evidence>
<dbReference type="GO" id="GO:0004721">
    <property type="term" value="F:phosphoprotein phosphatase activity"/>
    <property type="evidence" value="ECO:0007669"/>
    <property type="project" value="InterPro"/>
</dbReference>
<dbReference type="InterPro" id="IPR036097">
    <property type="entry name" value="HisK_dim/P_sf"/>
</dbReference>
<dbReference type="SMART" id="SM00388">
    <property type="entry name" value="HisKA"/>
    <property type="match status" value="1"/>
</dbReference>
<evidence type="ECO:0000256" key="5">
    <source>
        <dbReference type="ARBA" id="ARBA00022475"/>
    </source>
</evidence>
<dbReference type="SMART" id="SM00387">
    <property type="entry name" value="HATPase_c"/>
    <property type="match status" value="1"/>
</dbReference>
<dbReference type="CDD" id="cd00082">
    <property type="entry name" value="HisKA"/>
    <property type="match status" value="1"/>
</dbReference>
<dbReference type="FunFam" id="3.30.565.10:FF:000006">
    <property type="entry name" value="Sensor histidine kinase WalK"/>
    <property type="match status" value="1"/>
</dbReference>
<evidence type="ECO:0000256" key="15">
    <source>
        <dbReference type="SAM" id="Phobius"/>
    </source>
</evidence>
<evidence type="ECO:0000256" key="11">
    <source>
        <dbReference type="ARBA" id="ARBA00022840"/>
    </source>
</evidence>
<proteinExistence type="predicted"/>
<accession>A0A6C0TX92</accession>
<dbReference type="GO" id="GO:0005886">
    <property type="term" value="C:plasma membrane"/>
    <property type="evidence" value="ECO:0007669"/>
    <property type="project" value="UniProtKB-SubCell"/>
</dbReference>
<comment type="subcellular location">
    <subcellularLocation>
        <location evidence="2">Cell membrane</location>
    </subcellularLocation>
</comment>
<evidence type="ECO:0000313" key="18">
    <source>
        <dbReference type="Proteomes" id="UP000477680"/>
    </source>
</evidence>
<keyword evidence="8 15" id="KW-0812">Transmembrane</keyword>
<keyword evidence="6" id="KW-0597">Phosphoprotein</keyword>
<dbReference type="PROSITE" id="PS50109">
    <property type="entry name" value="HIS_KIN"/>
    <property type="match status" value="1"/>
</dbReference>
<dbReference type="Proteomes" id="UP000477680">
    <property type="component" value="Chromosome"/>
</dbReference>
<keyword evidence="5" id="KW-1003">Cell membrane</keyword>
<protein>
    <recommendedName>
        <fullName evidence="3">histidine kinase</fullName>
        <ecNumber evidence="3">2.7.13.3</ecNumber>
    </recommendedName>
</protein>
<dbReference type="Pfam" id="PF02518">
    <property type="entry name" value="HATPase_c"/>
    <property type="match status" value="1"/>
</dbReference>
<evidence type="ECO:0000256" key="1">
    <source>
        <dbReference type="ARBA" id="ARBA00000085"/>
    </source>
</evidence>
<feature type="domain" description="Histidine kinase" evidence="16">
    <location>
        <begin position="211"/>
        <end position="426"/>
    </location>
</feature>
<keyword evidence="4" id="KW-0813">Transport</keyword>
<evidence type="ECO:0000256" key="10">
    <source>
        <dbReference type="ARBA" id="ARBA00022777"/>
    </source>
</evidence>